<dbReference type="InterPro" id="IPR029063">
    <property type="entry name" value="SAM-dependent_MTases_sf"/>
</dbReference>
<keyword evidence="3" id="KW-1185">Reference proteome</keyword>
<name>A0A4P6QB22_9ACTN</name>
<evidence type="ECO:0000259" key="1">
    <source>
        <dbReference type="Pfam" id="PF13649"/>
    </source>
</evidence>
<dbReference type="GO" id="GO:0008168">
    <property type="term" value="F:methyltransferase activity"/>
    <property type="evidence" value="ECO:0007669"/>
    <property type="project" value="UniProtKB-KW"/>
</dbReference>
<feature type="domain" description="Methyltransferase" evidence="1">
    <location>
        <begin position="51"/>
        <end position="145"/>
    </location>
</feature>
<organism evidence="2 3">
    <name type="scientific">Streptomonospora litoralis</name>
    <dbReference type="NCBI Taxonomy" id="2498135"/>
    <lineage>
        <taxon>Bacteria</taxon>
        <taxon>Bacillati</taxon>
        <taxon>Actinomycetota</taxon>
        <taxon>Actinomycetes</taxon>
        <taxon>Streptosporangiales</taxon>
        <taxon>Nocardiopsidaceae</taxon>
        <taxon>Streptomonospora</taxon>
    </lineage>
</organism>
<dbReference type="Pfam" id="PF13649">
    <property type="entry name" value="Methyltransf_25"/>
    <property type="match status" value="1"/>
</dbReference>
<dbReference type="RefSeq" id="WP_131101502.1">
    <property type="nucleotide sequence ID" value="NZ_CP036455.1"/>
</dbReference>
<reference evidence="2 3" key="1">
    <citation type="submission" date="2019-02" db="EMBL/GenBank/DDBJ databases">
        <authorList>
            <person name="Khodamoradi S."/>
            <person name="Hahnke R.L."/>
            <person name="Kaempfer P."/>
            <person name="Schumann P."/>
            <person name="Rohde M."/>
            <person name="Steinert M."/>
            <person name="Luzhetskyy A."/>
            <person name="Wink J."/>
            <person name="Ruckert C."/>
        </authorList>
    </citation>
    <scope>NUCLEOTIDE SEQUENCE [LARGE SCALE GENOMIC DNA]</scope>
    <source>
        <strain evidence="2 3">M2</strain>
    </source>
</reference>
<keyword evidence="2" id="KW-0489">Methyltransferase</keyword>
<dbReference type="EMBL" id="CP036455">
    <property type="protein sequence ID" value="QBI56557.1"/>
    <property type="molecule type" value="Genomic_DNA"/>
</dbReference>
<dbReference type="InterPro" id="IPR041698">
    <property type="entry name" value="Methyltransf_25"/>
</dbReference>
<keyword evidence="2" id="KW-0808">Transferase</keyword>
<dbReference type="AlphaFoldDB" id="A0A4P6QB22"/>
<sequence>MSGPEGEASFTPDWLALREGADAAARSTRLLTPLRAALPRGRNPGGPPLVVHDLGCGTGSMGRWLVPRLPGPQHWVLHDRDPALLARARAGLPARSADGGRVTAETRTGDLVRLRAADVRGADLVTASALLDLLTAPEAVGLAQMCAAAGCPALLTLSVAGRVEPAPARSLDGALGAAFDAHQRRPVGGRRLLGPDAPGTAADAFRRCRARVHEAPSPWSLGPADAALAAEWLRGWVAAAVEQRPELAAEAEAYLHERLAQCAAGRFRVLVDHRDLLAVPPSRGR</sequence>
<proteinExistence type="predicted"/>
<accession>A0A4P6QB22</accession>
<evidence type="ECO:0000313" key="3">
    <source>
        <dbReference type="Proteomes" id="UP000292235"/>
    </source>
</evidence>
<dbReference type="Gene3D" id="3.40.50.150">
    <property type="entry name" value="Vaccinia Virus protein VP39"/>
    <property type="match status" value="1"/>
</dbReference>
<dbReference type="Proteomes" id="UP000292235">
    <property type="component" value="Chromosome"/>
</dbReference>
<gene>
    <name evidence="2" type="ORF">EKD16_24060</name>
</gene>
<dbReference type="SUPFAM" id="SSF53335">
    <property type="entry name" value="S-adenosyl-L-methionine-dependent methyltransferases"/>
    <property type="match status" value="1"/>
</dbReference>
<protein>
    <submittedName>
        <fullName evidence="2">Methyltransferase domain protein</fullName>
    </submittedName>
</protein>
<dbReference type="KEGG" id="strr:EKD16_24060"/>
<dbReference type="OrthoDB" id="7273451at2"/>
<evidence type="ECO:0000313" key="2">
    <source>
        <dbReference type="EMBL" id="QBI56557.1"/>
    </source>
</evidence>
<dbReference type="GO" id="GO:0032259">
    <property type="term" value="P:methylation"/>
    <property type="evidence" value="ECO:0007669"/>
    <property type="project" value="UniProtKB-KW"/>
</dbReference>